<gene>
    <name evidence="12" type="ORF">A3C86_04395</name>
</gene>
<evidence type="ECO:0000256" key="11">
    <source>
        <dbReference type="RuleBase" id="RU003657"/>
    </source>
</evidence>
<dbReference type="EMBL" id="MFLD01000045">
    <property type="protein sequence ID" value="OGG58109.1"/>
    <property type="molecule type" value="Genomic_DNA"/>
</dbReference>
<organism evidence="12 13">
    <name type="scientific">Candidatus Kaiserbacteria bacterium RIFCSPHIGHO2_02_FULL_49_16</name>
    <dbReference type="NCBI Taxonomy" id="1798490"/>
    <lineage>
        <taxon>Bacteria</taxon>
        <taxon>Candidatus Kaiseribacteriota</taxon>
    </lineage>
</organism>
<dbReference type="GO" id="GO:0000107">
    <property type="term" value="F:imidazoleglycerol-phosphate synthase activity"/>
    <property type="evidence" value="ECO:0007669"/>
    <property type="project" value="InterPro"/>
</dbReference>
<dbReference type="InterPro" id="IPR013785">
    <property type="entry name" value="Aldolase_TIM"/>
</dbReference>
<evidence type="ECO:0000256" key="6">
    <source>
        <dbReference type="ARBA" id="ARBA00023102"/>
    </source>
</evidence>
<evidence type="ECO:0000256" key="5">
    <source>
        <dbReference type="ARBA" id="ARBA00022605"/>
    </source>
</evidence>
<keyword evidence="7" id="KW-0456">Lyase</keyword>
<keyword evidence="5 11" id="KW-0028">Amino-acid biosynthesis</keyword>
<reference evidence="12 13" key="1">
    <citation type="journal article" date="2016" name="Nat. Commun.">
        <title>Thousands of microbial genomes shed light on interconnected biogeochemical processes in an aquifer system.</title>
        <authorList>
            <person name="Anantharaman K."/>
            <person name="Brown C.T."/>
            <person name="Hug L.A."/>
            <person name="Sharon I."/>
            <person name="Castelle C.J."/>
            <person name="Probst A.J."/>
            <person name="Thomas B.C."/>
            <person name="Singh A."/>
            <person name="Wilkins M.J."/>
            <person name="Karaoz U."/>
            <person name="Brodie E.L."/>
            <person name="Williams K.H."/>
            <person name="Hubbard S.S."/>
            <person name="Banfield J.F."/>
        </authorList>
    </citation>
    <scope>NUCLEOTIDE SEQUENCE [LARGE SCALE GENOMIC DNA]</scope>
</reference>
<dbReference type="PANTHER" id="PTHR21235">
    <property type="entry name" value="IMIDAZOLE GLYCEROL PHOSPHATE SYNTHASE SUBUNIT HISF/H IGP SYNTHASE SUBUNIT HISF/H"/>
    <property type="match status" value="1"/>
</dbReference>
<sequence length="243" mass="25764">MDIANGRVVKGVNFQNVQEAGDPVELGRVYSEKGIDELVFLDINATVENRPTLYELVSQIAKNINIPFTVGGGVQTIQDIKRLLNAGADKVSIGSAAITNPNLVNEASEAYGAQCIVISVDPKKNGAGKWEIFIRGGRDATGVDAIQFCKDMESRGAGELLVNSLDKDGTKSGYDIELLSAISNSVSIPVIASSGAGTMEHFAQAIELGKADAVLSASLFHSGEIKIPELKSYLSEKGILIRV</sequence>
<name>A0A1F6D9J0_9BACT</name>
<dbReference type="GO" id="GO:0016829">
    <property type="term" value="F:lyase activity"/>
    <property type="evidence" value="ECO:0007669"/>
    <property type="project" value="UniProtKB-KW"/>
</dbReference>
<dbReference type="SUPFAM" id="SSF51366">
    <property type="entry name" value="Ribulose-phoshate binding barrel"/>
    <property type="match status" value="1"/>
</dbReference>
<dbReference type="Pfam" id="PF00977">
    <property type="entry name" value="His_biosynth"/>
    <property type="match status" value="1"/>
</dbReference>
<dbReference type="InterPro" id="IPR006062">
    <property type="entry name" value="His_biosynth"/>
</dbReference>
<comment type="subunit">
    <text evidence="3">Heterodimer of HisH and HisF.</text>
</comment>
<dbReference type="EC" id="4.3.2.10" evidence="4"/>
<dbReference type="InterPro" id="IPR050064">
    <property type="entry name" value="IGPS_HisA/HisF"/>
</dbReference>
<evidence type="ECO:0000256" key="8">
    <source>
        <dbReference type="ARBA" id="ARBA00025475"/>
    </source>
</evidence>
<comment type="caution">
    <text evidence="12">The sequence shown here is derived from an EMBL/GenBank/DDBJ whole genome shotgun (WGS) entry which is preliminary data.</text>
</comment>
<comment type="catalytic activity">
    <reaction evidence="10">
        <text>5-[(5-phospho-1-deoxy-D-ribulos-1-ylimino)methylamino]-1-(5-phospho-beta-D-ribosyl)imidazole-4-carboxamide + L-glutamine = D-erythro-1-(imidazol-4-yl)glycerol 3-phosphate + 5-amino-1-(5-phospho-beta-D-ribosyl)imidazole-4-carboxamide + L-glutamate + H(+)</text>
        <dbReference type="Rhea" id="RHEA:24793"/>
        <dbReference type="ChEBI" id="CHEBI:15378"/>
        <dbReference type="ChEBI" id="CHEBI:29985"/>
        <dbReference type="ChEBI" id="CHEBI:58278"/>
        <dbReference type="ChEBI" id="CHEBI:58359"/>
        <dbReference type="ChEBI" id="CHEBI:58475"/>
        <dbReference type="ChEBI" id="CHEBI:58525"/>
        <dbReference type="EC" id="4.3.2.10"/>
    </reaction>
</comment>
<evidence type="ECO:0000256" key="3">
    <source>
        <dbReference type="ARBA" id="ARBA00011152"/>
    </source>
</evidence>
<accession>A0A1F6D9J0</accession>
<evidence type="ECO:0000256" key="7">
    <source>
        <dbReference type="ARBA" id="ARBA00023239"/>
    </source>
</evidence>
<evidence type="ECO:0000256" key="4">
    <source>
        <dbReference type="ARBA" id="ARBA00012809"/>
    </source>
</evidence>
<dbReference type="GO" id="GO:0000105">
    <property type="term" value="P:L-histidine biosynthetic process"/>
    <property type="evidence" value="ECO:0007669"/>
    <property type="project" value="UniProtKB-UniPathway"/>
</dbReference>
<proteinExistence type="inferred from homology"/>
<keyword evidence="6 11" id="KW-0368">Histidine biosynthesis</keyword>
<dbReference type="NCBIfam" id="TIGR00735">
    <property type="entry name" value="hisF"/>
    <property type="match status" value="1"/>
</dbReference>
<dbReference type="UniPathway" id="UPA00031">
    <property type="reaction ID" value="UER00010"/>
</dbReference>
<dbReference type="PANTHER" id="PTHR21235:SF2">
    <property type="entry name" value="IMIDAZOLE GLYCEROL PHOSPHATE SYNTHASE HISHF"/>
    <property type="match status" value="1"/>
</dbReference>
<dbReference type="InterPro" id="IPR011060">
    <property type="entry name" value="RibuloseP-bd_barrel"/>
</dbReference>
<protein>
    <recommendedName>
        <fullName evidence="4">imidazole glycerol-phosphate synthase</fullName>
        <ecNumber evidence="4">4.3.2.10</ecNumber>
    </recommendedName>
    <alternativeName>
        <fullName evidence="9">IGP synthase cyclase subunit</fullName>
    </alternativeName>
</protein>
<dbReference type="InterPro" id="IPR004651">
    <property type="entry name" value="HisF"/>
</dbReference>
<comment type="function">
    <text evidence="8">IGPS catalyzes the conversion of PRFAR and glutamine to IGP, AICAR and glutamate. The HisF subunit catalyzes the cyclization activity that produces IGP and AICAR from PRFAR using the ammonia provided by the HisH subunit.</text>
</comment>
<evidence type="ECO:0000256" key="10">
    <source>
        <dbReference type="ARBA" id="ARBA00047838"/>
    </source>
</evidence>
<dbReference type="AlphaFoldDB" id="A0A1F6D9J0"/>
<comment type="pathway">
    <text evidence="1">Amino-acid biosynthesis; L-histidine biosynthesis; L-histidine from 5-phospho-alpha-D-ribose 1-diphosphate: step 5/9.</text>
</comment>
<evidence type="ECO:0000313" key="13">
    <source>
        <dbReference type="Proteomes" id="UP000178042"/>
    </source>
</evidence>
<evidence type="ECO:0000313" key="12">
    <source>
        <dbReference type="EMBL" id="OGG58109.1"/>
    </source>
</evidence>
<evidence type="ECO:0000256" key="9">
    <source>
        <dbReference type="ARBA" id="ARBA00030264"/>
    </source>
</evidence>
<evidence type="ECO:0000256" key="1">
    <source>
        <dbReference type="ARBA" id="ARBA00005091"/>
    </source>
</evidence>
<comment type="similarity">
    <text evidence="2 11">Belongs to the HisA/HisF family.</text>
</comment>
<dbReference type="Gene3D" id="3.20.20.70">
    <property type="entry name" value="Aldolase class I"/>
    <property type="match status" value="1"/>
</dbReference>
<evidence type="ECO:0000256" key="2">
    <source>
        <dbReference type="ARBA" id="ARBA00009667"/>
    </source>
</evidence>
<dbReference type="Proteomes" id="UP000178042">
    <property type="component" value="Unassembled WGS sequence"/>
</dbReference>
<dbReference type="CDD" id="cd04731">
    <property type="entry name" value="HisF"/>
    <property type="match status" value="1"/>
</dbReference>